<protein>
    <submittedName>
        <fullName evidence="2">Asp/Glu/hydantoin racemase</fullName>
    </submittedName>
</protein>
<evidence type="ECO:0000313" key="2">
    <source>
        <dbReference type="WBParaSite" id="Hba_07119"/>
    </source>
</evidence>
<dbReference type="AlphaFoldDB" id="A0A1I7WPW4"/>
<keyword evidence="1" id="KW-1185">Reference proteome</keyword>
<dbReference type="Proteomes" id="UP000095283">
    <property type="component" value="Unplaced"/>
</dbReference>
<evidence type="ECO:0000313" key="1">
    <source>
        <dbReference type="Proteomes" id="UP000095283"/>
    </source>
</evidence>
<accession>A0A1I7WPW4</accession>
<proteinExistence type="predicted"/>
<reference evidence="2" key="1">
    <citation type="submission" date="2016-11" db="UniProtKB">
        <authorList>
            <consortium name="WormBaseParasite"/>
        </authorList>
    </citation>
    <scope>IDENTIFICATION</scope>
</reference>
<dbReference type="WBParaSite" id="Hba_07119">
    <property type="protein sequence ID" value="Hba_07119"/>
    <property type="gene ID" value="Hba_07119"/>
</dbReference>
<organism evidence="1 2">
    <name type="scientific">Heterorhabditis bacteriophora</name>
    <name type="common">Entomopathogenic nematode worm</name>
    <dbReference type="NCBI Taxonomy" id="37862"/>
    <lineage>
        <taxon>Eukaryota</taxon>
        <taxon>Metazoa</taxon>
        <taxon>Ecdysozoa</taxon>
        <taxon>Nematoda</taxon>
        <taxon>Chromadorea</taxon>
        <taxon>Rhabditida</taxon>
        <taxon>Rhabditina</taxon>
        <taxon>Rhabditomorpha</taxon>
        <taxon>Strongyloidea</taxon>
        <taxon>Heterorhabditidae</taxon>
        <taxon>Heterorhabditis</taxon>
    </lineage>
</organism>
<name>A0A1I7WPW4_HETBA</name>
<sequence>MKNTKILIISTCPNVNIKGKAKIADINVVNEIV</sequence>